<feature type="compositionally biased region" description="Basic and acidic residues" evidence="1">
    <location>
        <begin position="93"/>
        <end position="107"/>
    </location>
</feature>
<feature type="compositionally biased region" description="Low complexity" evidence="1">
    <location>
        <begin position="158"/>
        <end position="173"/>
    </location>
</feature>
<feature type="compositionally biased region" description="Low complexity" evidence="1">
    <location>
        <begin position="250"/>
        <end position="259"/>
    </location>
</feature>
<dbReference type="Pfam" id="PF07726">
    <property type="entry name" value="AAA_3"/>
    <property type="match status" value="1"/>
</dbReference>
<evidence type="ECO:0000259" key="3">
    <source>
        <dbReference type="Pfam" id="PF17863"/>
    </source>
</evidence>
<dbReference type="Gene3D" id="3.40.50.300">
    <property type="entry name" value="P-loop containing nucleotide triphosphate hydrolases"/>
    <property type="match status" value="1"/>
</dbReference>
<dbReference type="RefSeq" id="WP_242659502.1">
    <property type="nucleotide sequence ID" value="NZ_FNKK01000002.1"/>
</dbReference>
<keyword evidence="5" id="KW-1185">Reference proteome</keyword>
<dbReference type="InterPro" id="IPR027417">
    <property type="entry name" value="P-loop_NTPase"/>
</dbReference>
<dbReference type="GO" id="GO:0016887">
    <property type="term" value="F:ATP hydrolysis activity"/>
    <property type="evidence" value="ECO:0007669"/>
    <property type="project" value="InterPro"/>
</dbReference>
<dbReference type="Pfam" id="PF17863">
    <property type="entry name" value="AAA_lid_2"/>
    <property type="match status" value="1"/>
</dbReference>
<dbReference type="STRING" id="35622.SAMN04489764_4808"/>
<feature type="compositionally biased region" description="Gly residues" evidence="1">
    <location>
        <begin position="70"/>
        <end position="83"/>
    </location>
</feature>
<feature type="domain" description="ChlI/MoxR AAA lid" evidence="3">
    <location>
        <begin position="737"/>
        <end position="808"/>
    </location>
</feature>
<sequence length="821" mass="86065">MSDQHSQAGPSREGYGDGGHAPGEDYLDPAIGRRGPFAAEQGPTPSRPGPTRDGGAVNPGTWRDPLPGGPADGGPGAFPGGQGRHQDGYPADPLRDGPSRPDPRRDGYAQPAPGDLRDGRGAEPAVDALGLPITPLAAERHAPPHPGGPAPLEPRHPAASSASAAYDAPQAALDDQRDVRPLADAGGPPRDGGNGVWHDDPEATIVTSGNGPQEGLRTLVELARAAEGHTDGGQVGDGRPGEGRPDDAYDLPPLDPSADQARQGGQSNAYEDVAPYPSEDPARFPTRTYSSSDPLPPREGSSSVDSYPPREGSSSLDSYPPREGSSSLDSYPPREGSSSLDSYPPREGLTSLDSYPPREGLTSLDSYPPREGHSSLDQYPQSFDAAPHGTRDALPYLGGQSPHGLEPRDDSAHPGPDRGPGSPVSPHHEAAHHEALRPETPPHPAPPDAGDRTLRPRDTESGHGRAGEAGPEPATLHGTGGQADASPYAPPADVPMGEVAALAEQFAQRFDLLAQNVERIIKGKRQTVELALVCLFAEGHLLIEDVPGTGKTTLARSIAASVDGLWRHIRFTPDLEPADVIGVPARDEADGTTGLRRGPVFANLVLCDGIEHAAPKTLAALLEAMEERRVVVDSEPHALPRPFMVIATQDSVRDPAYGDGPPALPKARLDRFLMRISVGYPDPAAEVEALKGMPAGPQVDRLPLVARASDIAGMIDFITRIHVADPIYDYMVSLVAATRDAPETRLGASPRAGMALLRASRVRAAAAGRHYVVPEDVRALAVPVLAHRLMLTPEAEARGHTGASVVEEVVARVPAPQLAGV</sequence>
<reference evidence="4 5" key="1">
    <citation type="submission" date="2016-10" db="EMBL/GenBank/DDBJ databases">
        <authorList>
            <person name="de Groot N.N."/>
        </authorList>
    </citation>
    <scope>NUCLEOTIDE SEQUENCE [LARGE SCALE GENOMIC DNA]</scope>
    <source>
        <strain evidence="4 5">DSM 43794</strain>
    </source>
</reference>
<protein>
    <submittedName>
        <fullName evidence="4">MoxR-like ATPase</fullName>
    </submittedName>
</protein>
<dbReference type="Proteomes" id="UP000217103">
    <property type="component" value="Unassembled WGS sequence"/>
</dbReference>
<proteinExistence type="predicted"/>
<dbReference type="InterPro" id="IPR050764">
    <property type="entry name" value="CbbQ/NirQ/NorQ/GpvN"/>
</dbReference>
<dbReference type="CDD" id="cd00009">
    <property type="entry name" value="AAA"/>
    <property type="match status" value="1"/>
</dbReference>
<dbReference type="EMBL" id="FNKK01000002">
    <property type="protein sequence ID" value="SDR28753.1"/>
    <property type="molecule type" value="Genomic_DNA"/>
</dbReference>
<feature type="compositionally biased region" description="Basic and acidic residues" evidence="1">
    <location>
        <begin position="405"/>
        <end position="416"/>
    </location>
</feature>
<feature type="compositionally biased region" description="Basic and acidic residues" evidence="1">
    <location>
        <begin position="426"/>
        <end position="437"/>
    </location>
</feature>
<evidence type="ECO:0000259" key="2">
    <source>
        <dbReference type="Pfam" id="PF07726"/>
    </source>
</evidence>
<dbReference type="Gene3D" id="1.10.8.80">
    <property type="entry name" value="Magnesium chelatase subunit I, C-Terminal domain"/>
    <property type="match status" value="1"/>
</dbReference>
<dbReference type="InterPro" id="IPR041628">
    <property type="entry name" value="ChlI/MoxR_AAA_lid"/>
</dbReference>
<organism evidence="4 5">
    <name type="scientific">Thermostaphylospora chromogena</name>
    <dbReference type="NCBI Taxonomy" id="35622"/>
    <lineage>
        <taxon>Bacteria</taxon>
        <taxon>Bacillati</taxon>
        <taxon>Actinomycetota</taxon>
        <taxon>Actinomycetes</taxon>
        <taxon>Streptosporangiales</taxon>
        <taxon>Thermomonosporaceae</taxon>
        <taxon>Thermostaphylospora</taxon>
    </lineage>
</organism>
<evidence type="ECO:0000313" key="4">
    <source>
        <dbReference type="EMBL" id="SDR28753.1"/>
    </source>
</evidence>
<gene>
    <name evidence="4" type="ORF">SAMN04489764_4808</name>
</gene>
<dbReference type="AlphaFoldDB" id="A0A1H1HTL4"/>
<dbReference type="PANTHER" id="PTHR42759:SF5">
    <property type="entry name" value="METHANOL DEHYDROGENASE REGULATOR"/>
    <property type="match status" value="1"/>
</dbReference>
<evidence type="ECO:0000256" key="1">
    <source>
        <dbReference type="SAM" id="MobiDB-lite"/>
    </source>
</evidence>
<name>A0A1H1HTL4_9ACTN</name>
<dbReference type="GO" id="GO:0005524">
    <property type="term" value="F:ATP binding"/>
    <property type="evidence" value="ECO:0007669"/>
    <property type="project" value="InterPro"/>
</dbReference>
<evidence type="ECO:0000313" key="5">
    <source>
        <dbReference type="Proteomes" id="UP000217103"/>
    </source>
</evidence>
<feature type="domain" description="ATPase AAA-3" evidence="2">
    <location>
        <begin position="540"/>
        <end position="674"/>
    </location>
</feature>
<feature type="region of interest" description="Disordered" evidence="1">
    <location>
        <begin position="1"/>
        <end position="492"/>
    </location>
</feature>
<dbReference type="InterPro" id="IPR011703">
    <property type="entry name" value="ATPase_AAA-3"/>
</dbReference>
<dbReference type="PANTHER" id="PTHR42759">
    <property type="entry name" value="MOXR FAMILY PROTEIN"/>
    <property type="match status" value="1"/>
</dbReference>
<accession>A0A1H1HTL4</accession>
<feature type="compositionally biased region" description="Basic and acidic residues" evidence="1">
    <location>
        <begin position="449"/>
        <end position="466"/>
    </location>
</feature>
<dbReference type="SUPFAM" id="SSF52540">
    <property type="entry name" value="P-loop containing nucleoside triphosphate hydrolases"/>
    <property type="match status" value="1"/>
</dbReference>